<comment type="similarity">
    <text evidence="2">Belongs to the bacterial solute-binding protein 8 family.</text>
</comment>
<evidence type="ECO:0000313" key="11">
    <source>
        <dbReference type="Proteomes" id="UP000683139"/>
    </source>
</evidence>
<dbReference type="InterPro" id="IPR018060">
    <property type="entry name" value="HTH_AraC"/>
</dbReference>
<accession>A0A920D1Q5</accession>
<name>A0A920D1Q5_9BACL</name>
<keyword evidence="3" id="KW-0813">Transport</keyword>
<dbReference type="PROSITE" id="PS50983">
    <property type="entry name" value="FE_B12_PBP"/>
    <property type="match status" value="1"/>
</dbReference>
<dbReference type="AlphaFoldDB" id="A0A920D1Q5"/>
<proteinExistence type="inferred from homology"/>
<dbReference type="GO" id="GO:0030288">
    <property type="term" value="C:outer membrane-bounded periplasmic space"/>
    <property type="evidence" value="ECO:0007669"/>
    <property type="project" value="TreeGrafter"/>
</dbReference>
<dbReference type="InterPro" id="IPR020449">
    <property type="entry name" value="Tscrpt_reg_AraC-type_HTH"/>
</dbReference>
<dbReference type="GO" id="GO:1901678">
    <property type="term" value="P:iron coordination entity transport"/>
    <property type="evidence" value="ECO:0007669"/>
    <property type="project" value="UniProtKB-ARBA"/>
</dbReference>
<evidence type="ECO:0000256" key="6">
    <source>
        <dbReference type="ARBA" id="ARBA00023125"/>
    </source>
</evidence>
<dbReference type="SUPFAM" id="SSF53807">
    <property type="entry name" value="Helical backbone' metal receptor"/>
    <property type="match status" value="1"/>
</dbReference>
<feature type="domain" description="Fe/B12 periplasmic-binding" evidence="9">
    <location>
        <begin position="282"/>
        <end position="537"/>
    </location>
</feature>
<evidence type="ECO:0000256" key="7">
    <source>
        <dbReference type="ARBA" id="ARBA00023163"/>
    </source>
</evidence>
<dbReference type="Gene3D" id="3.40.50.1980">
    <property type="entry name" value="Nitrogenase molybdenum iron protein domain"/>
    <property type="match status" value="2"/>
</dbReference>
<comment type="subcellular location">
    <subcellularLocation>
        <location evidence="1">Cell envelope</location>
    </subcellularLocation>
</comment>
<dbReference type="PROSITE" id="PS00041">
    <property type="entry name" value="HTH_ARAC_FAMILY_1"/>
    <property type="match status" value="1"/>
</dbReference>
<protein>
    <submittedName>
        <fullName evidence="10">HTH-type transcriptional activator Btr</fullName>
    </submittedName>
</protein>
<dbReference type="Gene3D" id="1.10.10.60">
    <property type="entry name" value="Homeodomain-like"/>
    <property type="match status" value="2"/>
</dbReference>
<sequence>MPRRFQYMSVPETPVMALTALISLPLPSSYMPLNLKELLDASLMPANSSEEELYVCYALAGDEGVLLPTEKNRRHEQGYCMIVPSRTPLFYLGGENTLTCLLFKNWNRAARPPHDFYNASLSLRQDVLKHIDHIASLINRSNSFHAAEAQQLFQQLYWQVVQGSELQDEGRNELHEAVEAAIVYMSRNYHQAISFSALAKQLGLPHWKFGAEFKKLTGKTPIDYLTALRIQLSKQQLQSALAIREVAQQAGFRDEFYFSRRFRQATGHSPTEYRASPADPPRIVCLQYAAELITLGVRPVATNLHMLDVLDEDDQDVVRIDYSATSEQIMQLAPTLIIYPSYMPLVRLGHLLHAAPCLTIDWEDDMYTRLRKLGAVLGRAKEGEAWIQSYEHLAQSWRHRLREQIGDGETAAAFIVHSGQLYVYTDHHAGHVLYYSLGFKQPAALKDLLRQTTGVKWIAIQPKQIGQFAGDRIFIVQPSDPQDVQQTERLMQSSYWRELEAVKQGRAYIVAESLMHYTPIIVEKLLGEIGQRLLSQQ</sequence>
<dbReference type="PROSITE" id="PS01124">
    <property type="entry name" value="HTH_ARAC_FAMILY_2"/>
    <property type="match status" value="1"/>
</dbReference>
<dbReference type="EMBL" id="BOSE01000013">
    <property type="protein sequence ID" value="GIP19164.1"/>
    <property type="molecule type" value="Genomic_DNA"/>
</dbReference>
<reference evidence="10" key="1">
    <citation type="submission" date="2021-03" db="EMBL/GenBank/DDBJ databases">
        <title>Antimicrobial resistance genes in bacteria isolated from Japanese honey, and their potential for conferring macrolide and lincosamide resistance in the American foulbrood pathogen Paenibacillus larvae.</title>
        <authorList>
            <person name="Okamoto M."/>
            <person name="Kumagai M."/>
            <person name="Kanamori H."/>
            <person name="Takamatsu D."/>
        </authorList>
    </citation>
    <scope>NUCLEOTIDE SEQUENCE</scope>
    <source>
        <strain evidence="10">J40TS1</strain>
    </source>
</reference>
<keyword evidence="4" id="KW-0732">Signal</keyword>
<dbReference type="PANTHER" id="PTHR30532:SF26">
    <property type="entry name" value="IRON(3+)-HYDROXAMATE-BINDING PROTEIN FHUD"/>
    <property type="match status" value="1"/>
</dbReference>
<dbReference type="Pfam" id="PF12833">
    <property type="entry name" value="HTH_18"/>
    <property type="match status" value="1"/>
</dbReference>
<dbReference type="SUPFAM" id="SSF46689">
    <property type="entry name" value="Homeodomain-like"/>
    <property type="match status" value="2"/>
</dbReference>
<evidence type="ECO:0000256" key="2">
    <source>
        <dbReference type="ARBA" id="ARBA00008814"/>
    </source>
</evidence>
<dbReference type="PANTHER" id="PTHR30532">
    <property type="entry name" value="IRON III DICITRATE-BINDING PERIPLASMIC PROTEIN"/>
    <property type="match status" value="1"/>
</dbReference>
<dbReference type="PRINTS" id="PR00032">
    <property type="entry name" value="HTHARAC"/>
</dbReference>
<keyword evidence="7" id="KW-0804">Transcription</keyword>
<dbReference type="InterPro" id="IPR018062">
    <property type="entry name" value="HTH_AraC-typ_CS"/>
</dbReference>
<dbReference type="InterPro" id="IPR051313">
    <property type="entry name" value="Bact_iron-sidero_bind"/>
</dbReference>
<dbReference type="GO" id="GO:0003700">
    <property type="term" value="F:DNA-binding transcription factor activity"/>
    <property type="evidence" value="ECO:0007669"/>
    <property type="project" value="InterPro"/>
</dbReference>
<evidence type="ECO:0000259" key="8">
    <source>
        <dbReference type="PROSITE" id="PS01124"/>
    </source>
</evidence>
<dbReference type="Proteomes" id="UP000683139">
    <property type="component" value="Unassembled WGS sequence"/>
</dbReference>
<evidence type="ECO:0000256" key="5">
    <source>
        <dbReference type="ARBA" id="ARBA00023015"/>
    </source>
</evidence>
<evidence type="ECO:0000313" key="10">
    <source>
        <dbReference type="EMBL" id="GIP19164.1"/>
    </source>
</evidence>
<feature type="domain" description="HTH araC/xylS-type" evidence="8">
    <location>
        <begin position="179"/>
        <end position="276"/>
    </location>
</feature>
<dbReference type="GO" id="GO:0043565">
    <property type="term" value="F:sequence-specific DNA binding"/>
    <property type="evidence" value="ECO:0007669"/>
    <property type="project" value="InterPro"/>
</dbReference>
<keyword evidence="5" id="KW-0805">Transcription regulation</keyword>
<gene>
    <name evidence="10" type="primary">btr_2</name>
    <name evidence="10" type="ORF">J40TS1_48060</name>
</gene>
<dbReference type="SMART" id="SM00342">
    <property type="entry name" value="HTH_ARAC"/>
    <property type="match status" value="1"/>
</dbReference>
<organism evidence="10 11">
    <name type="scientific">Paenibacillus montaniterrae</name>
    <dbReference type="NCBI Taxonomy" id="429341"/>
    <lineage>
        <taxon>Bacteria</taxon>
        <taxon>Bacillati</taxon>
        <taxon>Bacillota</taxon>
        <taxon>Bacilli</taxon>
        <taxon>Bacillales</taxon>
        <taxon>Paenibacillaceae</taxon>
        <taxon>Paenibacillus</taxon>
    </lineage>
</organism>
<dbReference type="InterPro" id="IPR002491">
    <property type="entry name" value="ABC_transptr_periplasmic_BD"/>
</dbReference>
<dbReference type="Pfam" id="PF01497">
    <property type="entry name" value="Peripla_BP_2"/>
    <property type="match status" value="1"/>
</dbReference>
<evidence type="ECO:0000256" key="3">
    <source>
        <dbReference type="ARBA" id="ARBA00022448"/>
    </source>
</evidence>
<keyword evidence="11" id="KW-1185">Reference proteome</keyword>
<dbReference type="InterPro" id="IPR009057">
    <property type="entry name" value="Homeodomain-like_sf"/>
</dbReference>
<keyword evidence="6" id="KW-0238">DNA-binding</keyword>
<evidence type="ECO:0000256" key="4">
    <source>
        <dbReference type="ARBA" id="ARBA00022729"/>
    </source>
</evidence>
<evidence type="ECO:0000256" key="1">
    <source>
        <dbReference type="ARBA" id="ARBA00004196"/>
    </source>
</evidence>
<evidence type="ECO:0000259" key="9">
    <source>
        <dbReference type="PROSITE" id="PS50983"/>
    </source>
</evidence>
<comment type="caution">
    <text evidence="10">The sequence shown here is derived from an EMBL/GenBank/DDBJ whole genome shotgun (WGS) entry which is preliminary data.</text>
</comment>